<organism evidence="2">
    <name type="scientific">Candidatus Methanogaster sp. ANME-2c ERB4</name>
    <dbReference type="NCBI Taxonomy" id="2759911"/>
    <lineage>
        <taxon>Archaea</taxon>
        <taxon>Methanobacteriati</taxon>
        <taxon>Methanobacteriota</taxon>
        <taxon>Stenosarchaea group</taxon>
        <taxon>Methanomicrobia</taxon>
        <taxon>Methanosarcinales</taxon>
        <taxon>ANME-2 cluster</taxon>
        <taxon>Candidatus Methanogasteraceae</taxon>
        <taxon>Candidatus Methanogaster</taxon>
    </lineage>
</organism>
<sequence>MMGGAKHILPVKLISMINQVNKEYPPMLVILVLSGYYSLFQLY</sequence>
<protein>
    <submittedName>
        <fullName evidence="2">Uncharacterized protein</fullName>
    </submittedName>
</protein>
<evidence type="ECO:0000313" key="1">
    <source>
        <dbReference type="EMBL" id="QNO43784.1"/>
    </source>
</evidence>
<reference evidence="2" key="1">
    <citation type="submission" date="2020-06" db="EMBL/GenBank/DDBJ databases">
        <title>Unique genomic features of the anaerobic methanotrophic archaea.</title>
        <authorList>
            <person name="Chadwick G.L."/>
            <person name="Skennerton C.T."/>
            <person name="Laso-Perez R."/>
            <person name="Leu A.O."/>
            <person name="Speth D.R."/>
            <person name="Yu H."/>
            <person name="Morgan-Lang C."/>
            <person name="Hatzenpichler R."/>
            <person name="Goudeau D."/>
            <person name="Malmstrom R."/>
            <person name="Brazelton W.J."/>
            <person name="Woyke T."/>
            <person name="Hallam S.J."/>
            <person name="Tyson G.W."/>
            <person name="Wegener G."/>
            <person name="Boetius A."/>
            <person name="Orphan V."/>
        </authorList>
    </citation>
    <scope>NUCLEOTIDE SEQUENCE</scope>
</reference>
<dbReference type="EMBL" id="MT630864">
    <property type="protein sequence ID" value="QNO43784.1"/>
    <property type="molecule type" value="Genomic_DNA"/>
</dbReference>
<dbReference type="AlphaFoldDB" id="A0A7G9YRF8"/>
<name>A0A7G9YRF8_9EURY</name>
<accession>A0A7G9YRF8</accession>
<gene>
    <name evidence="1" type="ORF">BPLLOOKG_00010</name>
    <name evidence="2" type="ORF">EGELPFMD_00012</name>
</gene>
<proteinExistence type="predicted"/>
<evidence type="ECO:0000313" key="2">
    <source>
        <dbReference type="EMBL" id="QNO50592.1"/>
    </source>
</evidence>
<dbReference type="EMBL" id="MT631442">
    <property type="protein sequence ID" value="QNO50592.1"/>
    <property type="molecule type" value="Genomic_DNA"/>
</dbReference>